<accession>A0AAV4R619</accession>
<gene>
    <name evidence="3" type="ORF">CDAR_433511</name>
</gene>
<feature type="transmembrane region" description="Helical" evidence="2">
    <location>
        <begin position="18"/>
        <end position="41"/>
    </location>
</feature>
<feature type="compositionally biased region" description="Pro residues" evidence="1">
    <location>
        <begin position="63"/>
        <end position="73"/>
    </location>
</feature>
<dbReference type="AlphaFoldDB" id="A0AAV4R619"/>
<keyword evidence="2" id="KW-1133">Transmembrane helix</keyword>
<reference evidence="3 4" key="1">
    <citation type="submission" date="2021-06" db="EMBL/GenBank/DDBJ databases">
        <title>Caerostris darwini draft genome.</title>
        <authorList>
            <person name="Kono N."/>
            <person name="Arakawa K."/>
        </authorList>
    </citation>
    <scope>NUCLEOTIDE SEQUENCE [LARGE SCALE GENOMIC DNA]</scope>
</reference>
<evidence type="ECO:0000256" key="2">
    <source>
        <dbReference type="SAM" id="Phobius"/>
    </source>
</evidence>
<sequence length="73" mass="8097">RFGTRTCLDKLPVGKLCIFSLFISDSGFSLMAWSLLFKVFATGRSPGNQCRELQSSSEYPPNLEQPPNVPQST</sequence>
<dbReference type="EMBL" id="BPLQ01005535">
    <property type="protein sequence ID" value="GIY15528.1"/>
    <property type="molecule type" value="Genomic_DNA"/>
</dbReference>
<organism evidence="3 4">
    <name type="scientific">Caerostris darwini</name>
    <dbReference type="NCBI Taxonomy" id="1538125"/>
    <lineage>
        <taxon>Eukaryota</taxon>
        <taxon>Metazoa</taxon>
        <taxon>Ecdysozoa</taxon>
        <taxon>Arthropoda</taxon>
        <taxon>Chelicerata</taxon>
        <taxon>Arachnida</taxon>
        <taxon>Araneae</taxon>
        <taxon>Araneomorphae</taxon>
        <taxon>Entelegynae</taxon>
        <taxon>Araneoidea</taxon>
        <taxon>Araneidae</taxon>
        <taxon>Caerostris</taxon>
    </lineage>
</organism>
<protein>
    <submittedName>
        <fullName evidence="3">Uncharacterized protein</fullName>
    </submittedName>
</protein>
<evidence type="ECO:0000313" key="3">
    <source>
        <dbReference type="EMBL" id="GIY15528.1"/>
    </source>
</evidence>
<keyword evidence="2" id="KW-0812">Transmembrane</keyword>
<name>A0AAV4R619_9ARAC</name>
<comment type="caution">
    <text evidence="3">The sequence shown here is derived from an EMBL/GenBank/DDBJ whole genome shotgun (WGS) entry which is preliminary data.</text>
</comment>
<feature type="non-terminal residue" evidence="3">
    <location>
        <position position="1"/>
    </location>
</feature>
<evidence type="ECO:0000256" key="1">
    <source>
        <dbReference type="SAM" id="MobiDB-lite"/>
    </source>
</evidence>
<dbReference type="Proteomes" id="UP001054837">
    <property type="component" value="Unassembled WGS sequence"/>
</dbReference>
<keyword evidence="2" id="KW-0472">Membrane</keyword>
<evidence type="ECO:0000313" key="4">
    <source>
        <dbReference type="Proteomes" id="UP001054837"/>
    </source>
</evidence>
<proteinExistence type="predicted"/>
<keyword evidence="4" id="KW-1185">Reference proteome</keyword>
<feature type="region of interest" description="Disordered" evidence="1">
    <location>
        <begin position="51"/>
        <end position="73"/>
    </location>
</feature>